<reference evidence="1 2" key="1">
    <citation type="submission" date="2022-01" db="EMBL/GenBank/DDBJ databases">
        <authorList>
            <person name="Stokar-Avihail A."/>
        </authorList>
    </citation>
    <scope>NUCLEOTIDE SEQUENCE [LARGE SCALE GENOMIC DNA]</scope>
</reference>
<evidence type="ECO:0000313" key="2">
    <source>
        <dbReference type="Proteomes" id="UP000831021"/>
    </source>
</evidence>
<protein>
    <submittedName>
        <fullName evidence="1">Uncharacterized protein</fullName>
    </submittedName>
</protein>
<organism evidence="1 2">
    <name type="scientific">Bacillus phage FADO</name>
    <dbReference type="NCBI Taxonomy" id="2917160"/>
    <lineage>
        <taxon>Viruses</taxon>
        <taxon>Duplodnaviria</taxon>
        <taxon>Heunggongvirae</taxon>
        <taxon>Uroviricota</taxon>
        <taxon>Caudoviricetes</taxon>
        <taxon>Heleneionescovirinae</taxon>
        <taxon>Zhangjivirus</taxon>
        <taxon>Zhangjivirus fado</taxon>
    </lineage>
</organism>
<accession>A0AAE9K5S4</accession>
<evidence type="ECO:0000313" key="1">
    <source>
        <dbReference type="EMBL" id="UNY48790.1"/>
    </source>
</evidence>
<name>A0AAE9K5S4_9CAUD</name>
<dbReference type="Proteomes" id="UP000831021">
    <property type="component" value="Segment"/>
</dbReference>
<keyword evidence="2" id="KW-1185">Reference proteome</keyword>
<gene>
    <name evidence="1" type="ORF">fado_75</name>
</gene>
<proteinExistence type="predicted"/>
<dbReference type="EMBL" id="OM236516">
    <property type="protein sequence ID" value="UNY48790.1"/>
    <property type="molecule type" value="Genomic_DNA"/>
</dbReference>
<sequence length="108" mass="12853">MEIMPFITDEHNRATKQKFEPRATRKDIDSYFAVKKFYDKVPYSEMNEEEALEAGLKDADAFCSKYPIEDYDIKIALGERHSGCEFLNDMKFKDSDNGYYFEYFYCMN</sequence>